<dbReference type="EMBL" id="AYEU01000003">
    <property type="protein sequence ID" value="ESK52630.1"/>
    <property type="molecule type" value="Genomic_DNA"/>
</dbReference>
<dbReference type="PANTHER" id="PTHR31609">
    <property type="entry name" value="YDJC DEACETYLASE FAMILY MEMBER"/>
    <property type="match status" value="1"/>
</dbReference>
<accession>V2UVE6</accession>
<evidence type="ECO:0000256" key="5">
    <source>
        <dbReference type="ARBA" id="ARBA00023277"/>
    </source>
</evidence>
<dbReference type="InterPro" id="IPR011330">
    <property type="entry name" value="Glyco_hydro/deAcase_b/a-brl"/>
</dbReference>
<comment type="cofactor">
    <cofactor evidence="1">
        <name>Mg(2+)</name>
        <dbReference type="ChEBI" id="CHEBI:18420"/>
    </cofactor>
</comment>
<gene>
    <name evidence="6" type="ORF">P255_00789</name>
</gene>
<dbReference type="Proteomes" id="UP000018418">
    <property type="component" value="Unassembled WGS sequence"/>
</dbReference>
<dbReference type="HOGENOM" id="CLU_064244_3_0_6"/>
<evidence type="ECO:0000313" key="6">
    <source>
        <dbReference type="EMBL" id="ESK52630.1"/>
    </source>
</evidence>
<sequence>MTHVCYCADDFALHPSISTAIIELIAQQRLHATSCMTQSPDWSQAAQQLKPYAAQADLGLHLNFTHAFDDKTVAFPLNTLMVKAWLRLLDRQQIRDSITEQWNAFIEALGQAPDFIDGHQHVHQFPVIREVLIEFLKEQNFKGWVRNLRHTLVVSPYQFKTYMLMQLGSATLNHLCMQNNFKQNQFFAGIYDFQQIDYAHLNQKWLSQAQDNLLIMCHPAQDLIKNTDPITIARLQEYRYLASEQFAIDCQNYQITLSRIGVNA</sequence>
<evidence type="ECO:0000313" key="7">
    <source>
        <dbReference type="Proteomes" id="UP000018418"/>
    </source>
</evidence>
<keyword evidence="5" id="KW-0119">Carbohydrate metabolism</keyword>
<dbReference type="OrthoDB" id="5295855at2"/>
<proteinExistence type="predicted"/>
<evidence type="ECO:0008006" key="8">
    <source>
        <dbReference type="Google" id="ProtNLM"/>
    </source>
</evidence>
<dbReference type="InterPro" id="IPR006879">
    <property type="entry name" value="YdjC-like"/>
</dbReference>
<dbReference type="PANTHER" id="PTHR31609:SF1">
    <property type="entry name" value="CARBOHYDRATE DEACETYLASE"/>
    <property type="match status" value="1"/>
</dbReference>
<evidence type="ECO:0000256" key="1">
    <source>
        <dbReference type="ARBA" id="ARBA00001946"/>
    </source>
</evidence>
<keyword evidence="3" id="KW-0378">Hydrolase</keyword>
<dbReference type="AlphaFoldDB" id="V2UVE6"/>
<keyword evidence="2" id="KW-0479">Metal-binding</keyword>
<dbReference type="GO" id="GO:0005975">
    <property type="term" value="P:carbohydrate metabolic process"/>
    <property type="evidence" value="ECO:0007669"/>
    <property type="project" value="InterPro"/>
</dbReference>
<dbReference type="PATRIC" id="fig|1341683.3.peg.780"/>
<dbReference type="Gene3D" id="3.20.20.370">
    <property type="entry name" value="Glycoside hydrolase/deacetylase"/>
    <property type="match status" value="1"/>
</dbReference>
<keyword evidence="4" id="KW-0460">Magnesium</keyword>
<dbReference type="GO" id="GO:0016787">
    <property type="term" value="F:hydrolase activity"/>
    <property type="evidence" value="ECO:0007669"/>
    <property type="project" value="UniProtKB-KW"/>
</dbReference>
<evidence type="ECO:0000256" key="4">
    <source>
        <dbReference type="ARBA" id="ARBA00022842"/>
    </source>
</evidence>
<dbReference type="RefSeq" id="WP_004903766.1">
    <property type="nucleotide sequence ID" value="NZ_BBTI01000001.1"/>
</dbReference>
<evidence type="ECO:0000256" key="3">
    <source>
        <dbReference type="ARBA" id="ARBA00022801"/>
    </source>
</evidence>
<dbReference type="Pfam" id="PF04794">
    <property type="entry name" value="YdjC"/>
    <property type="match status" value="1"/>
</dbReference>
<name>V2UVE6_9GAMM</name>
<dbReference type="CDD" id="cd10807">
    <property type="entry name" value="YdjC_like_3"/>
    <property type="match status" value="1"/>
</dbReference>
<dbReference type="SUPFAM" id="SSF88713">
    <property type="entry name" value="Glycoside hydrolase/deacetylase"/>
    <property type="match status" value="1"/>
</dbReference>
<organism evidence="6 7">
    <name type="scientific">Acinetobacter brisouii CIP 110357</name>
    <dbReference type="NCBI Taxonomy" id="1341683"/>
    <lineage>
        <taxon>Bacteria</taxon>
        <taxon>Pseudomonadati</taxon>
        <taxon>Pseudomonadota</taxon>
        <taxon>Gammaproteobacteria</taxon>
        <taxon>Moraxellales</taxon>
        <taxon>Moraxellaceae</taxon>
        <taxon>Acinetobacter</taxon>
    </lineage>
</organism>
<keyword evidence="7" id="KW-1185">Reference proteome</keyword>
<comment type="caution">
    <text evidence="6">The sequence shown here is derived from an EMBL/GenBank/DDBJ whole genome shotgun (WGS) entry which is preliminary data.</text>
</comment>
<dbReference type="GO" id="GO:0046872">
    <property type="term" value="F:metal ion binding"/>
    <property type="evidence" value="ECO:0007669"/>
    <property type="project" value="UniProtKB-KW"/>
</dbReference>
<dbReference type="GO" id="GO:0019213">
    <property type="term" value="F:deacetylase activity"/>
    <property type="evidence" value="ECO:0007669"/>
    <property type="project" value="TreeGrafter"/>
</dbReference>
<dbReference type="STRING" id="396323.VH98_08345"/>
<protein>
    <recommendedName>
        <fullName evidence="8">ChbG/HpnK family deacetylase</fullName>
    </recommendedName>
</protein>
<reference evidence="6 7" key="1">
    <citation type="submission" date="2013-10" db="EMBL/GenBank/DDBJ databases">
        <title>The Genome Sequence of Acinetobacter brisouii CIP 110357.</title>
        <authorList>
            <consortium name="The Broad Institute Genomics Platform"/>
            <consortium name="The Broad Institute Genome Sequencing Center for Infectious Disease"/>
            <person name="Cerqueira G."/>
            <person name="Feldgarden M."/>
            <person name="Courvalin P."/>
            <person name="Grillot-Courvalin C."/>
            <person name="Clermont D."/>
            <person name="Rocha E."/>
            <person name="Yoon E.-J."/>
            <person name="Nemec A."/>
            <person name="Young S.K."/>
            <person name="Zeng Q."/>
            <person name="Gargeya S."/>
            <person name="Fitzgerald M."/>
            <person name="Abouelleil A."/>
            <person name="Alvarado L."/>
            <person name="Berlin A.M."/>
            <person name="Chapman S.B."/>
            <person name="Gainer-Dewar J."/>
            <person name="Goldberg J."/>
            <person name="Gnerre S."/>
            <person name="Griggs A."/>
            <person name="Gujja S."/>
            <person name="Hansen M."/>
            <person name="Howarth C."/>
            <person name="Imamovic A."/>
            <person name="Ireland A."/>
            <person name="Larimer J."/>
            <person name="McCowan C."/>
            <person name="Murphy C."/>
            <person name="Pearson M."/>
            <person name="Poon T.W."/>
            <person name="Priest M."/>
            <person name="Roberts A."/>
            <person name="Saif S."/>
            <person name="Shea T."/>
            <person name="Sykes S."/>
            <person name="Wortman J."/>
            <person name="Nusbaum C."/>
            <person name="Birren B."/>
        </authorList>
    </citation>
    <scope>NUCLEOTIDE SEQUENCE [LARGE SCALE GENOMIC DNA]</scope>
    <source>
        <strain evidence="6 7">CIP 110357</strain>
    </source>
</reference>
<evidence type="ECO:0000256" key="2">
    <source>
        <dbReference type="ARBA" id="ARBA00022723"/>
    </source>
</evidence>